<evidence type="ECO:0000313" key="3">
    <source>
        <dbReference type="EMBL" id="KAJ7621676.1"/>
    </source>
</evidence>
<dbReference type="InterPro" id="IPR046496">
    <property type="entry name" value="DUF6589"/>
</dbReference>
<dbReference type="Proteomes" id="UP001221757">
    <property type="component" value="Unassembled WGS sequence"/>
</dbReference>
<name>A0AAD7BHY3_MYCRO</name>
<feature type="compositionally biased region" description="Basic and acidic residues" evidence="1">
    <location>
        <begin position="650"/>
        <end position="663"/>
    </location>
</feature>
<feature type="domain" description="DUF6589" evidence="2">
    <location>
        <begin position="344"/>
        <end position="597"/>
    </location>
</feature>
<gene>
    <name evidence="3" type="ORF">B0H17DRAFT_1151772</name>
</gene>
<feature type="region of interest" description="Disordered" evidence="1">
    <location>
        <begin position="588"/>
        <end position="665"/>
    </location>
</feature>
<dbReference type="AlphaFoldDB" id="A0AAD7BHY3"/>
<sequence length="791" mass="90241">MDGNNPRPPVKPVRKWTKQPAPLPIPSLPTLASAGPSSTPVTPALPPVSTQVPLRAPKRTQYQKIDDFIRTNGFPTLGDFLMALFQHRIRGEKDYRTRRHRQAVSAFLRGCSTIKMANFIPLLYNHPQSRPKRNDLQARSAAFSPYKPLHEILYAQPCLSSWATRLIGDHTYFRVGKLARKDPGRRRRHLRATTNGRVEDVEALEWEDVEFTMGDLAEQYKVEDEFMWYLTECCTGSWKNGKVIIKKTRPHPIIQVGAISSFILSRNKYASGDLGLPLGIWLFACRAHVDIKRVFCRFGYSVSDSTARNALDTLTESSLAALREQVRDAAQRGEVEWGKVLDNVQSIDWTHIHDITHSHFVRVVVNYHPRLNHLSAQVSEHFRTTLAKHRLPPIKKALQPLPTNSEREVENKGMQNGLFDFDNMMGVERDRWDNLLLWNRGDGASHATMMRLQRILATTPNIYHSLRNVVSTPEWWHTKATDLNSCASNHYGPAASKDPSSLSRSSNATNMKRPSNLKKCDFYPTSRSMNMMWEARVLDCWRLVLGCDSDLLTYFDELADDALPTLNNLLEKASIIRERYACQTAYEQSLDQEEQDDAPPRTKFASGTPWTPPSAPEDPYYRRRRHRPSSAEPTQEFPDSVDPEAAKPNSHADQDGPKTHKEPPGFNGDRIFIFTFAGTSNHNYTGYMLDLYTLLQFEAFPDLREGLLNNYLFNLRGEFGTFVEGDLMQEWNSKWLEDMASRRGGEFDEKFYRTTISPNVLHFLKMKEDSSLLSNLNAGASPTPPLIFAMK</sequence>
<feature type="domain" description="DUF6589" evidence="2">
    <location>
        <begin position="671"/>
        <end position="769"/>
    </location>
</feature>
<feature type="compositionally biased region" description="Polar residues" evidence="1">
    <location>
        <begin position="498"/>
        <end position="513"/>
    </location>
</feature>
<organism evidence="3 4">
    <name type="scientific">Mycena rosella</name>
    <name type="common">Pink bonnet</name>
    <name type="synonym">Agaricus rosellus</name>
    <dbReference type="NCBI Taxonomy" id="1033263"/>
    <lineage>
        <taxon>Eukaryota</taxon>
        <taxon>Fungi</taxon>
        <taxon>Dikarya</taxon>
        <taxon>Basidiomycota</taxon>
        <taxon>Agaricomycotina</taxon>
        <taxon>Agaricomycetes</taxon>
        <taxon>Agaricomycetidae</taxon>
        <taxon>Agaricales</taxon>
        <taxon>Marasmiineae</taxon>
        <taxon>Mycenaceae</taxon>
        <taxon>Mycena</taxon>
    </lineage>
</organism>
<accession>A0AAD7BHY3</accession>
<comment type="caution">
    <text evidence="3">The sequence shown here is derived from an EMBL/GenBank/DDBJ whole genome shotgun (WGS) entry which is preliminary data.</text>
</comment>
<feature type="region of interest" description="Disordered" evidence="1">
    <location>
        <begin position="1"/>
        <end position="56"/>
    </location>
</feature>
<evidence type="ECO:0000259" key="2">
    <source>
        <dbReference type="Pfam" id="PF20231"/>
    </source>
</evidence>
<protein>
    <recommendedName>
        <fullName evidence="2">DUF6589 domain-containing protein</fullName>
    </recommendedName>
</protein>
<proteinExistence type="predicted"/>
<feature type="compositionally biased region" description="Pro residues" evidence="1">
    <location>
        <begin position="1"/>
        <end position="11"/>
    </location>
</feature>
<feature type="region of interest" description="Disordered" evidence="1">
    <location>
        <begin position="493"/>
        <end position="513"/>
    </location>
</feature>
<reference evidence="3" key="1">
    <citation type="submission" date="2023-03" db="EMBL/GenBank/DDBJ databases">
        <title>Massive genome expansion in bonnet fungi (Mycena s.s.) driven by repeated elements and novel gene families across ecological guilds.</title>
        <authorList>
            <consortium name="Lawrence Berkeley National Laboratory"/>
            <person name="Harder C.B."/>
            <person name="Miyauchi S."/>
            <person name="Viragh M."/>
            <person name="Kuo A."/>
            <person name="Thoen E."/>
            <person name="Andreopoulos B."/>
            <person name="Lu D."/>
            <person name="Skrede I."/>
            <person name="Drula E."/>
            <person name="Henrissat B."/>
            <person name="Morin E."/>
            <person name="Kohler A."/>
            <person name="Barry K."/>
            <person name="LaButti K."/>
            <person name="Morin E."/>
            <person name="Salamov A."/>
            <person name="Lipzen A."/>
            <person name="Mereny Z."/>
            <person name="Hegedus B."/>
            <person name="Baldrian P."/>
            <person name="Stursova M."/>
            <person name="Weitz H."/>
            <person name="Taylor A."/>
            <person name="Grigoriev I.V."/>
            <person name="Nagy L.G."/>
            <person name="Martin F."/>
            <person name="Kauserud H."/>
        </authorList>
    </citation>
    <scope>NUCLEOTIDE SEQUENCE</scope>
    <source>
        <strain evidence="3">CBHHK067</strain>
    </source>
</reference>
<evidence type="ECO:0000313" key="4">
    <source>
        <dbReference type="Proteomes" id="UP001221757"/>
    </source>
</evidence>
<evidence type="ECO:0000256" key="1">
    <source>
        <dbReference type="SAM" id="MobiDB-lite"/>
    </source>
</evidence>
<dbReference type="Pfam" id="PF20231">
    <property type="entry name" value="DUF6589"/>
    <property type="match status" value="2"/>
</dbReference>
<dbReference type="EMBL" id="JARKIE010000669">
    <property type="protein sequence ID" value="KAJ7621676.1"/>
    <property type="molecule type" value="Genomic_DNA"/>
</dbReference>
<keyword evidence="4" id="KW-1185">Reference proteome</keyword>